<reference evidence="8" key="1">
    <citation type="journal article" date="2018" name="Nat. Plants">
        <title>Whole-genome landscape of Medicago truncatula symbiotic genes.</title>
        <authorList>
            <person name="Pecrix Y."/>
            <person name="Gamas P."/>
            <person name="Carrere S."/>
        </authorList>
    </citation>
    <scope>NUCLEOTIDE SEQUENCE</scope>
    <source>
        <tissue evidence="8">Leaves</tissue>
    </source>
</reference>
<comment type="caution">
    <text evidence="8">The sequence shown here is derived from an EMBL/GenBank/DDBJ whole genome shotgun (WGS) entry which is preliminary data.</text>
</comment>
<evidence type="ECO:0000256" key="7">
    <source>
        <dbReference type="SAM" id="Phobius"/>
    </source>
</evidence>
<dbReference type="GO" id="GO:0060320">
    <property type="term" value="P:rejection of self pollen"/>
    <property type="evidence" value="ECO:0007669"/>
    <property type="project" value="UniProtKB-KW"/>
</dbReference>
<organism evidence="8">
    <name type="scientific">Medicago truncatula</name>
    <name type="common">Barrel medic</name>
    <name type="synonym">Medicago tribuloides</name>
    <dbReference type="NCBI Taxonomy" id="3880"/>
    <lineage>
        <taxon>Eukaryota</taxon>
        <taxon>Viridiplantae</taxon>
        <taxon>Streptophyta</taxon>
        <taxon>Embryophyta</taxon>
        <taxon>Tracheophyta</taxon>
        <taxon>Spermatophyta</taxon>
        <taxon>Magnoliopsida</taxon>
        <taxon>eudicotyledons</taxon>
        <taxon>Gunneridae</taxon>
        <taxon>Pentapetalae</taxon>
        <taxon>rosids</taxon>
        <taxon>fabids</taxon>
        <taxon>Fabales</taxon>
        <taxon>Fabaceae</taxon>
        <taxon>Papilionoideae</taxon>
        <taxon>50 kb inversion clade</taxon>
        <taxon>NPAAA clade</taxon>
        <taxon>Hologalegina</taxon>
        <taxon>IRL clade</taxon>
        <taxon>Trifolieae</taxon>
        <taxon>Medicago</taxon>
    </lineage>
</organism>
<protein>
    <recommendedName>
        <fullName evidence="6">S-protein homolog</fullName>
    </recommendedName>
</protein>
<evidence type="ECO:0000313" key="8">
    <source>
        <dbReference type="EMBL" id="RHN38596.1"/>
    </source>
</evidence>
<dbReference type="InterPro" id="IPR010264">
    <property type="entry name" value="Self-incomp_S1"/>
</dbReference>
<sequence length="149" mass="17182">MVHTTMAVPSTITFKLSILLIILFSFEARETIAISLTEKVTITNDVTDPTPKTITFNCKSKDDDLGVHTLMFGEIYRFSFRPKILYPIVHPTVFSCSFTWLGNPHRHYFDIYDQSRDRCFHCDWKINLNGGCLNGDKCRPWKSVQLMVA</sequence>
<dbReference type="PANTHER" id="PTHR31232">
    <property type="match status" value="1"/>
</dbReference>
<keyword evidence="5" id="KW-0732">Signal</keyword>
<proteinExistence type="inferred from homology"/>
<dbReference type="GO" id="GO:0005576">
    <property type="term" value="C:extracellular region"/>
    <property type="evidence" value="ECO:0007669"/>
    <property type="project" value="UniProtKB-SubCell"/>
</dbReference>
<evidence type="ECO:0000256" key="6">
    <source>
        <dbReference type="RuleBase" id="RU367044"/>
    </source>
</evidence>
<keyword evidence="3 6" id="KW-0713">Self-incompatibility</keyword>
<evidence type="ECO:0000256" key="5">
    <source>
        <dbReference type="ARBA" id="ARBA00022729"/>
    </source>
</evidence>
<keyword evidence="7" id="KW-1133">Transmembrane helix</keyword>
<feature type="transmembrane region" description="Helical" evidence="7">
    <location>
        <begin position="6"/>
        <end position="26"/>
    </location>
</feature>
<dbReference type="PANTHER" id="PTHR31232:SF43">
    <property type="entry name" value="S-PROTEIN HOMOLOG 29-RELATED"/>
    <property type="match status" value="1"/>
</dbReference>
<comment type="subcellular location">
    <subcellularLocation>
        <location evidence="1 6">Secreted</location>
    </subcellularLocation>
</comment>
<dbReference type="Pfam" id="PF05938">
    <property type="entry name" value="Self-incomp_S1"/>
    <property type="match status" value="1"/>
</dbReference>
<gene>
    <name evidence="8" type="ORF">MtrunA17_Chr8g0334921</name>
</gene>
<evidence type="ECO:0000256" key="1">
    <source>
        <dbReference type="ARBA" id="ARBA00004613"/>
    </source>
</evidence>
<dbReference type="AlphaFoldDB" id="A0A396G9R5"/>
<keyword evidence="7" id="KW-0812">Transmembrane</keyword>
<comment type="similarity">
    <text evidence="2 6">Belongs to the plant self-incompatibility (S1) protein family.</text>
</comment>
<dbReference type="Gramene" id="rna44552">
    <property type="protein sequence ID" value="RHN38596.1"/>
    <property type="gene ID" value="gene44552"/>
</dbReference>
<dbReference type="EMBL" id="PSQE01000008">
    <property type="protein sequence ID" value="RHN38596.1"/>
    <property type="molecule type" value="Genomic_DNA"/>
</dbReference>
<accession>A0A396G9R5</accession>
<evidence type="ECO:0000256" key="2">
    <source>
        <dbReference type="ARBA" id="ARBA00005581"/>
    </source>
</evidence>
<evidence type="ECO:0000256" key="3">
    <source>
        <dbReference type="ARBA" id="ARBA00022471"/>
    </source>
</evidence>
<evidence type="ECO:0000256" key="4">
    <source>
        <dbReference type="ARBA" id="ARBA00022525"/>
    </source>
</evidence>
<keyword evidence="4 6" id="KW-0964">Secreted</keyword>
<keyword evidence="7" id="KW-0472">Membrane</keyword>
<name>A0A396G9R5_MEDTR</name>
<dbReference type="Proteomes" id="UP000265566">
    <property type="component" value="Chromosome 8"/>
</dbReference>